<sequence>MESRLKKSLAAGGRQDRASEDASRQAP</sequence>
<gene>
    <name evidence="2" type="ORF">UFOVP239_1</name>
</gene>
<evidence type="ECO:0000256" key="1">
    <source>
        <dbReference type="SAM" id="MobiDB-lite"/>
    </source>
</evidence>
<feature type="region of interest" description="Disordered" evidence="1">
    <location>
        <begin position="1"/>
        <end position="27"/>
    </location>
</feature>
<name>A0A6J7WSW5_9CAUD</name>
<proteinExistence type="predicted"/>
<feature type="non-terminal residue" evidence="2">
    <location>
        <position position="27"/>
    </location>
</feature>
<protein>
    <submittedName>
        <fullName evidence="2">Uncharacterized protein</fullName>
    </submittedName>
</protein>
<accession>A0A6J7WSW5</accession>
<feature type="compositionally biased region" description="Basic and acidic residues" evidence="1">
    <location>
        <begin position="14"/>
        <end position="27"/>
    </location>
</feature>
<organism evidence="2">
    <name type="scientific">uncultured Caudovirales phage</name>
    <dbReference type="NCBI Taxonomy" id="2100421"/>
    <lineage>
        <taxon>Viruses</taxon>
        <taxon>Duplodnaviria</taxon>
        <taxon>Heunggongvirae</taxon>
        <taxon>Uroviricota</taxon>
        <taxon>Caudoviricetes</taxon>
        <taxon>Peduoviridae</taxon>
        <taxon>Maltschvirus</taxon>
        <taxon>Maltschvirus maltsch</taxon>
    </lineage>
</organism>
<dbReference type="EMBL" id="LR798278">
    <property type="protein sequence ID" value="CAB5219885.1"/>
    <property type="molecule type" value="Genomic_DNA"/>
</dbReference>
<reference evidence="2" key="1">
    <citation type="submission" date="2020-05" db="EMBL/GenBank/DDBJ databases">
        <authorList>
            <person name="Chiriac C."/>
            <person name="Salcher M."/>
            <person name="Ghai R."/>
            <person name="Kavagutti S V."/>
        </authorList>
    </citation>
    <scope>NUCLEOTIDE SEQUENCE</scope>
</reference>
<evidence type="ECO:0000313" key="2">
    <source>
        <dbReference type="EMBL" id="CAB5219885.1"/>
    </source>
</evidence>